<comment type="caution">
    <text evidence="5">The sequence shown here is derived from an EMBL/GenBank/DDBJ whole genome shotgun (WGS) entry which is preliminary data.</text>
</comment>
<protein>
    <submittedName>
        <fullName evidence="5">AraC family transcriptional regulator</fullName>
    </submittedName>
</protein>
<keyword evidence="6" id="KW-1185">Reference proteome</keyword>
<sequence>MSDFASAAMLRVLVQGMRELGLDPGDAPPGDGEARVQLGLKQGLVQRAVLQGGLACLPLLGRGLRRLAHEPTHQALVAAHSASDLLARWQRLERYVHSRHRCVVEHCDDTQACVRHVTVTGQGAPTAAEDFVVAGVLAALLESIGLRRVSLSFGEQGLFPASDPQGLAQAAAAGASALWQFHWQGRPARGSAPVPGPAAWAQGADPAWAEPVRRAYLHLAADLARPWGLPVLAGAMGLSTRSLQRQLAAQGLSYSRLLAEARCRVAAWRLLYTGDPVAEVGFLSGFSDQPHFTRELQKRVGMPPAAYRQAFAARPVPGR</sequence>
<gene>
    <name evidence="5" type="ORF">EOE66_19405</name>
</gene>
<dbReference type="InterPro" id="IPR009057">
    <property type="entry name" value="Homeodomain-like_sf"/>
</dbReference>
<dbReference type="SMART" id="SM00342">
    <property type="entry name" value="HTH_ARAC"/>
    <property type="match status" value="1"/>
</dbReference>
<feature type="domain" description="HTH araC/xylS-type" evidence="4">
    <location>
        <begin position="213"/>
        <end position="310"/>
    </location>
</feature>
<dbReference type="Pfam" id="PF12833">
    <property type="entry name" value="HTH_18"/>
    <property type="match status" value="1"/>
</dbReference>
<evidence type="ECO:0000256" key="2">
    <source>
        <dbReference type="ARBA" id="ARBA00023125"/>
    </source>
</evidence>
<dbReference type="GO" id="GO:0005829">
    <property type="term" value="C:cytosol"/>
    <property type="evidence" value="ECO:0007669"/>
    <property type="project" value="TreeGrafter"/>
</dbReference>
<dbReference type="EMBL" id="SACR01000006">
    <property type="protein sequence ID" value="RVU43831.1"/>
    <property type="molecule type" value="Genomic_DNA"/>
</dbReference>
<evidence type="ECO:0000313" key="6">
    <source>
        <dbReference type="Proteomes" id="UP000285575"/>
    </source>
</evidence>
<evidence type="ECO:0000259" key="4">
    <source>
        <dbReference type="PROSITE" id="PS01124"/>
    </source>
</evidence>
<dbReference type="GO" id="GO:0003700">
    <property type="term" value="F:DNA-binding transcription factor activity"/>
    <property type="evidence" value="ECO:0007669"/>
    <property type="project" value="InterPro"/>
</dbReference>
<dbReference type="GO" id="GO:0000976">
    <property type="term" value="F:transcription cis-regulatory region binding"/>
    <property type="evidence" value="ECO:0007669"/>
    <property type="project" value="TreeGrafter"/>
</dbReference>
<organism evidence="5 6">
    <name type="scientific">Rubrivivax rivuli</name>
    <dbReference type="NCBI Taxonomy" id="1862385"/>
    <lineage>
        <taxon>Bacteria</taxon>
        <taxon>Pseudomonadati</taxon>
        <taxon>Pseudomonadota</taxon>
        <taxon>Betaproteobacteria</taxon>
        <taxon>Burkholderiales</taxon>
        <taxon>Sphaerotilaceae</taxon>
        <taxon>Rubrivivax</taxon>
    </lineage>
</organism>
<accession>A0A437RAM2</accession>
<dbReference type="AlphaFoldDB" id="A0A437RAM2"/>
<dbReference type="PROSITE" id="PS01124">
    <property type="entry name" value="HTH_ARAC_FAMILY_2"/>
    <property type="match status" value="1"/>
</dbReference>
<keyword evidence="2" id="KW-0238">DNA-binding</keyword>
<dbReference type="Proteomes" id="UP000285575">
    <property type="component" value="Unassembled WGS sequence"/>
</dbReference>
<keyword evidence="3" id="KW-0804">Transcription</keyword>
<reference evidence="5 6" key="1">
    <citation type="submission" date="2019-01" db="EMBL/GenBank/DDBJ databases">
        <authorList>
            <person name="Chen W.-M."/>
        </authorList>
    </citation>
    <scope>NUCLEOTIDE SEQUENCE [LARGE SCALE GENOMIC DNA]</scope>
    <source>
        <strain evidence="5 6">KYPY4</strain>
    </source>
</reference>
<evidence type="ECO:0000313" key="5">
    <source>
        <dbReference type="EMBL" id="RVU43831.1"/>
    </source>
</evidence>
<dbReference type="Gene3D" id="1.10.10.60">
    <property type="entry name" value="Homeodomain-like"/>
    <property type="match status" value="1"/>
</dbReference>
<dbReference type="SUPFAM" id="SSF46689">
    <property type="entry name" value="Homeodomain-like"/>
    <property type="match status" value="1"/>
</dbReference>
<evidence type="ECO:0000256" key="1">
    <source>
        <dbReference type="ARBA" id="ARBA00023015"/>
    </source>
</evidence>
<proteinExistence type="predicted"/>
<evidence type="ECO:0000256" key="3">
    <source>
        <dbReference type="ARBA" id="ARBA00023163"/>
    </source>
</evidence>
<keyword evidence="1" id="KW-0805">Transcription regulation</keyword>
<dbReference type="InterPro" id="IPR018060">
    <property type="entry name" value="HTH_AraC"/>
</dbReference>
<dbReference type="PANTHER" id="PTHR47894:SF4">
    <property type="entry name" value="HTH-TYPE TRANSCRIPTIONAL REGULATOR GADX"/>
    <property type="match status" value="1"/>
</dbReference>
<dbReference type="PANTHER" id="PTHR47894">
    <property type="entry name" value="HTH-TYPE TRANSCRIPTIONAL REGULATOR GADX"/>
    <property type="match status" value="1"/>
</dbReference>
<dbReference type="OrthoDB" id="9809338at2"/>
<dbReference type="RefSeq" id="WP_128230390.1">
    <property type="nucleotide sequence ID" value="NZ_SACR01000006.1"/>
</dbReference>
<name>A0A437RAM2_9BURK</name>